<keyword evidence="3" id="KW-1185">Reference proteome</keyword>
<proteinExistence type="predicted"/>
<dbReference type="SMART" id="SM01289">
    <property type="entry name" value="PYRIN"/>
    <property type="match status" value="1"/>
</dbReference>
<reference evidence="2 3" key="1">
    <citation type="journal article" date="2019" name="Proc. Natl. Acad. Sci. U.S.A.">
        <title>Regulatory changes in pterin and carotenoid genes underlie balanced color polymorphisms in the wall lizard.</title>
        <authorList>
            <person name="Andrade P."/>
            <person name="Pinho C."/>
            <person name="Perez I de Lanuza G."/>
            <person name="Afonso S."/>
            <person name="Brejcha J."/>
            <person name="Rubin C.J."/>
            <person name="Wallerman O."/>
            <person name="Pereira P."/>
            <person name="Sabatino S.J."/>
            <person name="Bellati A."/>
            <person name="Pellitteri-Rosa D."/>
            <person name="Bosakova Z."/>
            <person name="Bunikis I."/>
            <person name="Carretero M.A."/>
            <person name="Feiner N."/>
            <person name="Marsik P."/>
            <person name="Pauperio F."/>
            <person name="Salvi D."/>
            <person name="Soler L."/>
            <person name="While G.M."/>
            <person name="Uller T."/>
            <person name="Font E."/>
            <person name="Andersson L."/>
            <person name="Carneiro M."/>
        </authorList>
    </citation>
    <scope>NUCLEOTIDE SEQUENCE</scope>
</reference>
<dbReference type="Proteomes" id="UP000472272">
    <property type="component" value="Chromosome 13"/>
</dbReference>
<dbReference type="Pfam" id="PF02758">
    <property type="entry name" value="PYRIN"/>
    <property type="match status" value="1"/>
</dbReference>
<reference evidence="2" key="3">
    <citation type="submission" date="2025-09" db="UniProtKB">
        <authorList>
            <consortium name="Ensembl"/>
        </authorList>
    </citation>
    <scope>IDENTIFICATION</scope>
</reference>
<evidence type="ECO:0000313" key="2">
    <source>
        <dbReference type="Ensembl" id="ENSPMRP00000024059.1"/>
    </source>
</evidence>
<dbReference type="OMA" id="FYMEDAV"/>
<dbReference type="AlphaFoldDB" id="A0A670JKK9"/>
<evidence type="ECO:0000313" key="3">
    <source>
        <dbReference type="Proteomes" id="UP000472272"/>
    </source>
</evidence>
<reference evidence="2" key="2">
    <citation type="submission" date="2025-08" db="UniProtKB">
        <authorList>
            <consortium name="Ensembl"/>
        </authorList>
    </citation>
    <scope>IDENTIFICATION</scope>
</reference>
<dbReference type="SUPFAM" id="SSF47986">
    <property type="entry name" value="DEATH domain"/>
    <property type="match status" value="1"/>
</dbReference>
<dbReference type="PROSITE" id="PS50824">
    <property type="entry name" value="DAPIN"/>
    <property type="match status" value="1"/>
</dbReference>
<protein>
    <recommendedName>
        <fullName evidence="1">Pyrin domain-containing protein</fullName>
    </recommendedName>
</protein>
<organism evidence="2 3">
    <name type="scientific">Podarcis muralis</name>
    <name type="common">Wall lizard</name>
    <name type="synonym">Lacerta muralis</name>
    <dbReference type="NCBI Taxonomy" id="64176"/>
    <lineage>
        <taxon>Eukaryota</taxon>
        <taxon>Metazoa</taxon>
        <taxon>Chordata</taxon>
        <taxon>Craniata</taxon>
        <taxon>Vertebrata</taxon>
        <taxon>Euteleostomi</taxon>
        <taxon>Lepidosauria</taxon>
        <taxon>Squamata</taxon>
        <taxon>Bifurcata</taxon>
        <taxon>Unidentata</taxon>
        <taxon>Episquamata</taxon>
        <taxon>Laterata</taxon>
        <taxon>Lacertibaenia</taxon>
        <taxon>Lacertidae</taxon>
        <taxon>Podarcis</taxon>
    </lineage>
</organism>
<sequence>MVWKAERLVSVLENLDEDELKRFKLNLSDSPIRGGYDNIPRGRLMKADVLDLSLLLLGFYMEDAVQVAAEVLRAINCRPEAERLISLSETE</sequence>
<dbReference type="InterPro" id="IPR004020">
    <property type="entry name" value="DAPIN"/>
</dbReference>
<dbReference type="Gene3D" id="1.10.533.10">
    <property type="entry name" value="Death Domain, Fas"/>
    <property type="match status" value="1"/>
</dbReference>
<name>A0A670JKK9_PODMU</name>
<accession>A0A670JKK9</accession>
<dbReference type="InterPro" id="IPR011029">
    <property type="entry name" value="DEATH-like_dom_sf"/>
</dbReference>
<evidence type="ECO:0000259" key="1">
    <source>
        <dbReference type="PROSITE" id="PS50824"/>
    </source>
</evidence>
<feature type="domain" description="Pyrin" evidence="1">
    <location>
        <begin position="1"/>
        <end position="90"/>
    </location>
</feature>
<dbReference type="Ensembl" id="ENSPMRT00000025523.1">
    <property type="protein sequence ID" value="ENSPMRP00000024059.1"/>
    <property type="gene ID" value="ENSPMRG00000015567.1"/>
</dbReference>
<dbReference type="GeneTree" id="ENSGT01030000235085"/>
<dbReference type="CDD" id="cd08321">
    <property type="entry name" value="Pyrin_ASC-like"/>
    <property type="match status" value="1"/>
</dbReference>